<accession>A0ABS3KW64</accession>
<dbReference type="RefSeq" id="WP_207419860.1">
    <property type="nucleotide sequence ID" value="NZ_CP061181.1"/>
</dbReference>
<organism evidence="1 2">
    <name type="scientific">Roseomonas haemaphysalidis</name>
    <dbReference type="NCBI Taxonomy" id="2768162"/>
    <lineage>
        <taxon>Bacteria</taxon>
        <taxon>Pseudomonadati</taxon>
        <taxon>Pseudomonadota</taxon>
        <taxon>Alphaproteobacteria</taxon>
        <taxon>Acetobacterales</taxon>
        <taxon>Roseomonadaceae</taxon>
        <taxon>Roseomonas</taxon>
    </lineage>
</organism>
<dbReference type="Proteomes" id="UP001518989">
    <property type="component" value="Unassembled WGS sequence"/>
</dbReference>
<evidence type="ECO:0000313" key="2">
    <source>
        <dbReference type="Proteomes" id="UP001518989"/>
    </source>
</evidence>
<sequence length="153" mass="17255">MTQPRHHNHFAAASHATTTSEPHVGIFWMLAFADHPALLGHRVPLAQGEPYGDFLTHGAHYEHWTALAALGTDELLRRGLLTTPAWSEYEEWPRGRVIFHRPTQRFVIYADRKIQHASAIALIRANFGVPDGAFDVRSDEHYVSIRDVPHGPP</sequence>
<evidence type="ECO:0000313" key="1">
    <source>
        <dbReference type="EMBL" id="MBO1081679.1"/>
    </source>
</evidence>
<comment type="caution">
    <text evidence="1">The sequence shown here is derived from an EMBL/GenBank/DDBJ whole genome shotgun (WGS) entry which is preliminary data.</text>
</comment>
<dbReference type="EMBL" id="JACTNG010000018">
    <property type="protein sequence ID" value="MBO1081679.1"/>
    <property type="molecule type" value="Genomic_DNA"/>
</dbReference>
<gene>
    <name evidence="1" type="ORF">IAI61_21835</name>
</gene>
<reference evidence="1 2" key="1">
    <citation type="submission" date="2020-09" db="EMBL/GenBank/DDBJ databases">
        <title>Roseomonas.</title>
        <authorList>
            <person name="Zhu W."/>
        </authorList>
    </citation>
    <scope>NUCLEOTIDE SEQUENCE [LARGE SCALE GENOMIC DNA]</scope>
    <source>
        <strain evidence="1 2">573</strain>
    </source>
</reference>
<keyword evidence="2" id="KW-1185">Reference proteome</keyword>
<proteinExistence type="predicted"/>
<protein>
    <submittedName>
        <fullName evidence="1">Uncharacterized protein</fullName>
    </submittedName>
</protein>
<name>A0ABS3KW64_9PROT</name>